<dbReference type="EMBL" id="CYZV01000007">
    <property type="protein sequence ID" value="CUN84017.1"/>
    <property type="molecule type" value="Genomic_DNA"/>
</dbReference>
<keyword evidence="3 7" id="KW-0812">Transmembrane</keyword>
<evidence type="ECO:0000256" key="6">
    <source>
        <dbReference type="SAM" id="Coils"/>
    </source>
</evidence>
<dbReference type="InterPro" id="IPR055431">
    <property type="entry name" value="RsgI_M"/>
</dbReference>
<evidence type="ECO:0000313" key="10">
    <source>
        <dbReference type="Proteomes" id="UP000095558"/>
    </source>
</evidence>
<evidence type="ECO:0000256" key="1">
    <source>
        <dbReference type="ARBA" id="ARBA00004162"/>
    </source>
</evidence>
<organism evidence="9 10">
    <name type="scientific">Clostridium disporicum</name>
    <dbReference type="NCBI Taxonomy" id="84024"/>
    <lineage>
        <taxon>Bacteria</taxon>
        <taxon>Bacillati</taxon>
        <taxon>Bacillota</taxon>
        <taxon>Clostridia</taxon>
        <taxon>Eubacteriales</taxon>
        <taxon>Clostridiaceae</taxon>
        <taxon>Clostridium</taxon>
    </lineage>
</organism>
<accession>A0A174A6T0</accession>
<dbReference type="OrthoDB" id="1935858at2"/>
<proteinExistence type="predicted"/>
<protein>
    <submittedName>
        <fullName evidence="9">Putative RNA polymerase sigma factor SigI</fullName>
    </submittedName>
</protein>
<comment type="subcellular location">
    <subcellularLocation>
        <location evidence="1">Cell membrane</location>
        <topology evidence="1">Single-pass membrane protein</topology>
    </subcellularLocation>
</comment>
<keyword evidence="2" id="KW-1003">Cell membrane</keyword>
<name>A0A174A6T0_9CLOT</name>
<dbReference type="Proteomes" id="UP000095558">
    <property type="component" value="Unassembled WGS sequence"/>
</dbReference>
<keyword evidence="4 7" id="KW-1133">Transmembrane helix</keyword>
<evidence type="ECO:0000256" key="5">
    <source>
        <dbReference type="ARBA" id="ARBA00023136"/>
    </source>
</evidence>
<sequence>MDKFQKNKYRFSSTQPLILIGNDIVEARNEQVNQLVAELIKYKVLIRDLVNSEVDYSKRNELLTIAMFIINNFQLYDAFVKNEDVPIDVLHRFTRVDKKFLQKYREYIVAYTLIFGNPIYKNIQDYVQIVENSIEDEEEKNKKEIIEYEEKIGFNGIVIGKNKKNAIILTSIGEFKKVKLNQDVINGEEVKANEKKTLKDFKIYISIVLIFLVVFSISMLYKYNNVVRTIVVETTSPIRLEINGFNRVLNITSSTEKGQLLVEETNLLDQKLDRAIYKIIEYANENEMVKSTGITVTVTGKELRYNSLPETEEYIYKKDLKVRFNNSGREHKFN</sequence>
<dbReference type="AlphaFoldDB" id="A0A174A6T0"/>
<evidence type="ECO:0000256" key="3">
    <source>
        <dbReference type="ARBA" id="ARBA00022692"/>
    </source>
</evidence>
<feature type="coiled-coil region" evidence="6">
    <location>
        <begin position="120"/>
        <end position="151"/>
    </location>
</feature>
<dbReference type="Pfam" id="PF23750">
    <property type="entry name" value="RsgI_M"/>
    <property type="match status" value="1"/>
</dbReference>
<dbReference type="PROSITE" id="PS51849">
    <property type="entry name" value="RSGI_N"/>
    <property type="match status" value="1"/>
</dbReference>
<evidence type="ECO:0000313" key="9">
    <source>
        <dbReference type="EMBL" id="CUN84017.1"/>
    </source>
</evidence>
<feature type="domain" description="RsgI N-terminal anti-sigma" evidence="8">
    <location>
        <begin position="154"/>
        <end position="201"/>
    </location>
</feature>
<dbReference type="GO" id="GO:0005886">
    <property type="term" value="C:plasma membrane"/>
    <property type="evidence" value="ECO:0007669"/>
    <property type="project" value="UniProtKB-SubCell"/>
</dbReference>
<gene>
    <name evidence="9" type="ORF">ERS852470_00834</name>
</gene>
<feature type="transmembrane region" description="Helical" evidence="7">
    <location>
        <begin position="201"/>
        <end position="221"/>
    </location>
</feature>
<reference evidence="9 10" key="1">
    <citation type="submission" date="2015-09" db="EMBL/GenBank/DDBJ databases">
        <authorList>
            <consortium name="Pathogen Informatics"/>
        </authorList>
    </citation>
    <scope>NUCLEOTIDE SEQUENCE [LARGE SCALE GENOMIC DNA]</scope>
    <source>
        <strain evidence="9 10">2789STDY5834855</strain>
    </source>
</reference>
<keyword evidence="5 7" id="KW-0472">Membrane</keyword>
<dbReference type="Pfam" id="PF12791">
    <property type="entry name" value="RsgI_N"/>
    <property type="match status" value="1"/>
</dbReference>
<evidence type="ECO:0000256" key="2">
    <source>
        <dbReference type="ARBA" id="ARBA00022475"/>
    </source>
</evidence>
<dbReference type="InterPro" id="IPR024449">
    <property type="entry name" value="Anti-sigma_RsgI_N"/>
</dbReference>
<keyword evidence="6" id="KW-0175">Coiled coil</keyword>
<evidence type="ECO:0000256" key="7">
    <source>
        <dbReference type="SAM" id="Phobius"/>
    </source>
</evidence>
<evidence type="ECO:0000259" key="8">
    <source>
        <dbReference type="PROSITE" id="PS51849"/>
    </source>
</evidence>
<dbReference type="RefSeq" id="WP_055275573.1">
    <property type="nucleotide sequence ID" value="NZ_CYZV01000007.1"/>
</dbReference>
<evidence type="ECO:0000256" key="4">
    <source>
        <dbReference type="ARBA" id="ARBA00022989"/>
    </source>
</evidence>